<comment type="caution">
    <text evidence="4">The sequence shown here is derived from an EMBL/GenBank/DDBJ whole genome shotgun (WGS) entry which is preliminary data.</text>
</comment>
<evidence type="ECO:0000259" key="3">
    <source>
        <dbReference type="SMART" id="SM00829"/>
    </source>
</evidence>
<dbReference type="SMART" id="SM00829">
    <property type="entry name" value="PKS_ER"/>
    <property type="match status" value="1"/>
</dbReference>
<evidence type="ECO:0000313" key="5">
    <source>
        <dbReference type="Proteomes" id="UP001596112"/>
    </source>
</evidence>
<evidence type="ECO:0000256" key="1">
    <source>
        <dbReference type="ARBA" id="ARBA00022679"/>
    </source>
</evidence>
<dbReference type="InterPro" id="IPR036291">
    <property type="entry name" value="NAD(P)-bd_dom_sf"/>
</dbReference>
<dbReference type="RefSeq" id="WP_380970283.1">
    <property type="nucleotide sequence ID" value="NZ_JBHSNZ010000143.1"/>
</dbReference>
<keyword evidence="5" id="KW-1185">Reference proteome</keyword>
<dbReference type="InterPro" id="IPR050091">
    <property type="entry name" value="PKS_NRPS_Biosynth_Enz"/>
</dbReference>
<accession>A0ABW1BM11</accession>
<dbReference type="SUPFAM" id="SSF51735">
    <property type="entry name" value="NAD(P)-binding Rossmann-fold domains"/>
    <property type="match status" value="1"/>
</dbReference>
<organism evidence="4 5">
    <name type="scientific">Streptomyces heilongjiangensis</name>
    <dbReference type="NCBI Taxonomy" id="945052"/>
    <lineage>
        <taxon>Bacteria</taxon>
        <taxon>Bacillati</taxon>
        <taxon>Actinomycetota</taxon>
        <taxon>Actinomycetes</taxon>
        <taxon>Kitasatosporales</taxon>
        <taxon>Streptomycetaceae</taxon>
        <taxon>Streptomyces</taxon>
    </lineage>
</organism>
<sequence length="170" mass="18334">RHLGAEVFGTASSGKWDTLRGLGLDDRHIASSRDTEFEAAFLAVTGGRGVDVVLDSLAGEFVDASLRLLPDGGRFLEMGKTDVRDPEVVAAEHEGVVYRAFDLWDAGPDRIGEMLGDLVALFESGVLTPLPVTCWDVRRAPEAFRFLSQARHVGKVVLTVPAPFDPDGTV</sequence>
<name>A0ABW1BM11_9ACTN</name>
<dbReference type="Proteomes" id="UP001596112">
    <property type="component" value="Unassembled WGS sequence"/>
</dbReference>
<feature type="domain" description="Enoyl reductase (ER)" evidence="3">
    <location>
        <begin position="1"/>
        <end position="158"/>
    </location>
</feature>
<keyword evidence="2" id="KW-0511">Multifunctional enzyme</keyword>
<dbReference type="CDD" id="cd05195">
    <property type="entry name" value="enoyl_red"/>
    <property type="match status" value="1"/>
</dbReference>
<evidence type="ECO:0000256" key="2">
    <source>
        <dbReference type="ARBA" id="ARBA00023268"/>
    </source>
</evidence>
<feature type="non-terminal residue" evidence="4">
    <location>
        <position position="170"/>
    </location>
</feature>
<dbReference type="InterPro" id="IPR020843">
    <property type="entry name" value="ER"/>
</dbReference>
<evidence type="ECO:0000313" key="4">
    <source>
        <dbReference type="EMBL" id="MFC5813445.1"/>
    </source>
</evidence>
<dbReference type="Gene3D" id="3.90.180.10">
    <property type="entry name" value="Medium-chain alcohol dehydrogenases, catalytic domain"/>
    <property type="match status" value="1"/>
</dbReference>
<dbReference type="PANTHER" id="PTHR43775">
    <property type="entry name" value="FATTY ACID SYNTHASE"/>
    <property type="match status" value="1"/>
</dbReference>
<dbReference type="Pfam" id="PF13602">
    <property type="entry name" value="ADH_zinc_N_2"/>
    <property type="match status" value="1"/>
</dbReference>
<keyword evidence="1" id="KW-0808">Transferase</keyword>
<proteinExistence type="predicted"/>
<feature type="non-terminal residue" evidence="4">
    <location>
        <position position="1"/>
    </location>
</feature>
<dbReference type="EMBL" id="JBHSNZ010000143">
    <property type="protein sequence ID" value="MFC5813445.1"/>
    <property type="molecule type" value="Genomic_DNA"/>
</dbReference>
<reference evidence="5" key="1">
    <citation type="journal article" date="2019" name="Int. J. Syst. Evol. Microbiol.">
        <title>The Global Catalogue of Microorganisms (GCM) 10K type strain sequencing project: providing services to taxonomists for standard genome sequencing and annotation.</title>
        <authorList>
            <consortium name="The Broad Institute Genomics Platform"/>
            <consortium name="The Broad Institute Genome Sequencing Center for Infectious Disease"/>
            <person name="Wu L."/>
            <person name="Ma J."/>
        </authorList>
    </citation>
    <scope>NUCLEOTIDE SEQUENCE [LARGE SCALE GENOMIC DNA]</scope>
    <source>
        <strain evidence="5">JCM 9918</strain>
    </source>
</reference>
<protein>
    <submittedName>
        <fullName evidence="4">Zinc-binding dehydrogenase</fullName>
    </submittedName>
</protein>
<gene>
    <name evidence="4" type="ORF">ACFQGO_39140</name>
</gene>
<dbReference type="PANTHER" id="PTHR43775:SF51">
    <property type="entry name" value="INACTIVE PHENOLPHTHIOCEROL SYNTHESIS POLYKETIDE SYNTHASE TYPE I PKS1-RELATED"/>
    <property type="match status" value="1"/>
</dbReference>